<keyword evidence="1" id="KW-0732">Signal</keyword>
<dbReference type="PROSITE" id="PS51257">
    <property type="entry name" value="PROKAR_LIPOPROTEIN"/>
    <property type="match status" value="1"/>
</dbReference>
<reference evidence="4" key="1">
    <citation type="journal article" date="2019" name="Int. J. Syst. Evol. Microbiol.">
        <title>The Global Catalogue of Microorganisms (GCM) 10K type strain sequencing project: providing services to taxonomists for standard genome sequencing and annotation.</title>
        <authorList>
            <consortium name="The Broad Institute Genomics Platform"/>
            <consortium name="The Broad Institute Genome Sequencing Center for Infectious Disease"/>
            <person name="Wu L."/>
            <person name="Ma J."/>
        </authorList>
    </citation>
    <scope>NUCLEOTIDE SEQUENCE [LARGE SCALE GENOMIC DNA]</scope>
    <source>
        <strain evidence="4">SYNS20</strain>
    </source>
</reference>
<protein>
    <submittedName>
        <fullName evidence="3">ABC transporter substrate-binding protein</fullName>
    </submittedName>
</protein>
<dbReference type="InterPro" id="IPR039424">
    <property type="entry name" value="SBP_5"/>
</dbReference>
<feature type="signal peptide" evidence="1">
    <location>
        <begin position="1"/>
        <end position="25"/>
    </location>
</feature>
<dbReference type="InterPro" id="IPR030678">
    <property type="entry name" value="Peptide/Ni-bd"/>
</dbReference>
<dbReference type="Gene3D" id="3.10.105.10">
    <property type="entry name" value="Dipeptide-binding Protein, Domain 3"/>
    <property type="match status" value="1"/>
</dbReference>
<name>A0ABW2JI88_9ACTN</name>
<dbReference type="PIRSF" id="PIRSF002741">
    <property type="entry name" value="MppA"/>
    <property type="match status" value="1"/>
</dbReference>
<feature type="chain" id="PRO_5047501457" evidence="1">
    <location>
        <begin position="26"/>
        <end position="598"/>
    </location>
</feature>
<dbReference type="Gene3D" id="3.40.190.10">
    <property type="entry name" value="Periplasmic binding protein-like II"/>
    <property type="match status" value="1"/>
</dbReference>
<dbReference type="Proteomes" id="UP001596523">
    <property type="component" value="Unassembled WGS sequence"/>
</dbReference>
<dbReference type="PANTHER" id="PTHR30290:SF83">
    <property type="entry name" value="ABC TRANSPORTER SUBSTRATE-BINDING PROTEIN"/>
    <property type="match status" value="1"/>
</dbReference>
<dbReference type="CDD" id="cd08506">
    <property type="entry name" value="PBP2_clavulanate_OppA2"/>
    <property type="match status" value="1"/>
</dbReference>
<dbReference type="SUPFAM" id="SSF53850">
    <property type="entry name" value="Periplasmic binding protein-like II"/>
    <property type="match status" value="1"/>
</dbReference>
<dbReference type="EMBL" id="JBHTCF010000004">
    <property type="protein sequence ID" value="MFC7305047.1"/>
    <property type="molecule type" value="Genomic_DNA"/>
</dbReference>
<dbReference type="Pfam" id="PF00496">
    <property type="entry name" value="SBP_bac_5"/>
    <property type="match status" value="1"/>
</dbReference>
<evidence type="ECO:0000259" key="2">
    <source>
        <dbReference type="Pfam" id="PF00496"/>
    </source>
</evidence>
<accession>A0ABW2JI88</accession>
<keyword evidence="4" id="KW-1185">Reference proteome</keyword>
<comment type="caution">
    <text evidence="3">The sequence shown here is derived from an EMBL/GenBank/DDBJ whole genome shotgun (WGS) entry which is preliminary data.</text>
</comment>
<proteinExistence type="predicted"/>
<dbReference type="RefSeq" id="WP_381830098.1">
    <property type="nucleotide sequence ID" value="NZ_JBHTCF010000004.1"/>
</dbReference>
<evidence type="ECO:0000313" key="4">
    <source>
        <dbReference type="Proteomes" id="UP001596523"/>
    </source>
</evidence>
<sequence>MTGIQVRRGRAAVVALAAGALVLSACSSGGGGNGKGKEQGPKAKEQGLIEFADAEASSGAAEDVPGAKPGGTIRILQRDSFAHTDPAQIYVSDEGMLATLIHRRLTTVKLDNDGKYTVVGDLATDSGKPSDGGKTWTYKLKDGIKFEDGSPITSKDIRHTFERQFAPFITEGPTFVQSWLANTAGTEYRKLLPDGPYKGKHLPDSILETPDDKTVVFKFKKAQNDLPYAVGMAGYGVVSQAKDTKEKYDKKPVASGPYKIQDFKSGKSMTLVKNTEWDPKTDSARHQYPEKFEITFNHQSDDYAKRVMSDTGENQYAAAFTNFVDAGSMPKVMGDKEIKSRSMSGYQSYVAQFAMNMDRIKDKKVREAITHALPIKSVLAPYGGTTGGDLAASLISPLLPGHDAKYDPYGKLKKPNGDPEKAKALLKEAGKEGMKLTYAYNNSAEDQQVSVAVADALKQAGFNVQRKELPADTYYDLVGKRDNKYDLYRNNWGHDWPSSSTVIPPLFDGRKIADGANNYSHVNDPKINSEIDRILKIADPAEAATEWWELNKYILEEVLPVVPAYYYKQTQVTGSKIGGAIYNDDLNGTDPTKLYVKQ</sequence>
<feature type="domain" description="Solute-binding protein family 5" evidence="2">
    <location>
        <begin position="117"/>
        <end position="511"/>
    </location>
</feature>
<organism evidence="3 4">
    <name type="scientific">Streptomyces monticola</name>
    <dbReference type="NCBI Taxonomy" id="2666263"/>
    <lineage>
        <taxon>Bacteria</taxon>
        <taxon>Bacillati</taxon>
        <taxon>Actinomycetota</taxon>
        <taxon>Actinomycetes</taxon>
        <taxon>Kitasatosporales</taxon>
        <taxon>Streptomycetaceae</taxon>
        <taxon>Streptomyces</taxon>
    </lineage>
</organism>
<evidence type="ECO:0000313" key="3">
    <source>
        <dbReference type="EMBL" id="MFC7305047.1"/>
    </source>
</evidence>
<gene>
    <name evidence="3" type="ORF">ACFQVC_12545</name>
</gene>
<evidence type="ECO:0000256" key="1">
    <source>
        <dbReference type="SAM" id="SignalP"/>
    </source>
</evidence>
<dbReference type="PANTHER" id="PTHR30290">
    <property type="entry name" value="PERIPLASMIC BINDING COMPONENT OF ABC TRANSPORTER"/>
    <property type="match status" value="1"/>
</dbReference>
<dbReference type="InterPro" id="IPR000914">
    <property type="entry name" value="SBP_5_dom"/>
</dbReference>